<name>A0A010YYA7_9ACTN</name>
<evidence type="ECO:0000256" key="7">
    <source>
        <dbReference type="PIRSR" id="PIRSR000241-2"/>
    </source>
</evidence>
<dbReference type="Gene3D" id="3.10.270.10">
    <property type="entry name" value="Urate Oxidase"/>
    <property type="match status" value="1"/>
</dbReference>
<comment type="pathway">
    <text evidence="1 5">Purine metabolism; urate degradation; (S)-allantoin from urate: step 1/3.</text>
</comment>
<gene>
    <name evidence="9" type="ORF">CryarDRAFT_1264</name>
</gene>
<dbReference type="HOGENOM" id="CLU_048151_1_0_11"/>
<feature type="binding site" evidence="7">
    <location>
        <position position="57"/>
    </location>
    <ligand>
        <name>urate</name>
        <dbReference type="ChEBI" id="CHEBI:17775"/>
    </ligand>
</feature>
<dbReference type="NCBIfam" id="TIGR03383">
    <property type="entry name" value="urate_oxi"/>
    <property type="match status" value="1"/>
</dbReference>
<evidence type="ECO:0000313" key="10">
    <source>
        <dbReference type="Proteomes" id="UP000021053"/>
    </source>
</evidence>
<accession>A0A010YYA7</accession>
<feature type="binding site" evidence="7">
    <location>
        <position position="152"/>
    </location>
    <ligand>
        <name>5-hydroxyisourate</name>
        <dbReference type="ChEBI" id="CHEBI:18072"/>
    </ligand>
</feature>
<reference evidence="9 10" key="1">
    <citation type="submission" date="2013-07" db="EMBL/GenBank/DDBJ databases">
        <authorList>
            <consortium name="DOE Joint Genome Institute"/>
            <person name="Eisen J."/>
            <person name="Huntemann M."/>
            <person name="Han J."/>
            <person name="Chen A."/>
            <person name="Kyrpides N."/>
            <person name="Mavromatis K."/>
            <person name="Markowitz V."/>
            <person name="Palaniappan K."/>
            <person name="Ivanova N."/>
            <person name="Schaumberg A."/>
            <person name="Pati A."/>
            <person name="Liolios K."/>
            <person name="Nordberg H.P."/>
            <person name="Cantor M.N."/>
            <person name="Hua S.X."/>
            <person name="Woyke T."/>
        </authorList>
    </citation>
    <scope>NUCLEOTIDE SEQUENCE [LARGE SCALE GENOMIC DNA]</scope>
    <source>
        <strain evidence="9 10">DSM 44712</strain>
    </source>
</reference>
<feature type="active site" description="Charge relay system" evidence="6">
    <location>
        <position position="212"/>
    </location>
</feature>
<feature type="binding site" evidence="7">
    <location>
        <position position="238"/>
    </location>
    <ligand>
        <name>5-hydroxyisourate</name>
        <dbReference type="ChEBI" id="CHEBI:18072"/>
    </ligand>
</feature>
<feature type="active site" description="Charge relay system" evidence="6">
    <location>
        <position position="57"/>
    </location>
</feature>
<dbReference type="OrthoDB" id="9809009at2"/>
<comment type="similarity">
    <text evidence="2 5 8">Belongs to the uricase family.</text>
</comment>
<feature type="binding site" evidence="7">
    <location>
        <position position="212"/>
    </location>
    <ligand>
        <name>urate</name>
        <dbReference type="ChEBI" id="CHEBI:17775"/>
    </ligand>
</feature>
<dbReference type="EC" id="1.7.3.3" evidence="5 8"/>
<evidence type="ECO:0000256" key="4">
    <source>
        <dbReference type="ARBA" id="ARBA00023002"/>
    </source>
</evidence>
<dbReference type="PIRSF" id="PIRSF000241">
    <property type="entry name" value="Urate_oxidase"/>
    <property type="match status" value="1"/>
</dbReference>
<evidence type="ECO:0000256" key="6">
    <source>
        <dbReference type="PIRSR" id="PIRSR000241-1"/>
    </source>
</evidence>
<dbReference type="EMBL" id="JFBT01000001">
    <property type="protein sequence ID" value="EXG80198.1"/>
    <property type="molecule type" value="Genomic_DNA"/>
</dbReference>
<feature type="active site" description="Charge relay system" evidence="6">
    <location>
        <position position="240"/>
    </location>
</feature>
<dbReference type="Pfam" id="PF01014">
    <property type="entry name" value="Uricase"/>
    <property type="match status" value="2"/>
</dbReference>
<feature type="binding site" evidence="7">
    <location>
        <position position="238"/>
    </location>
    <ligand>
        <name>O2</name>
        <dbReference type="ChEBI" id="CHEBI:15379"/>
    </ligand>
</feature>
<dbReference type="GO" id="GO:0004846">
    <property type="term" value="F:urate oxidase activity"/>
    <property type="evidence" value="ECO:0007669"/>
    <property type="project" value="UniProtKB-EC"/>
</dbReference>
<keyword evidence="4 5" id="KW-0560">Oxidoreductase</keyword>
<feature type="binding site" evidence="7">
    <location>
        <position position="169"/>
    </location>
    <ligand>
        <name>urate</name>
        <dbReference type="ChEBI" id="CHEBI:17775"/>
    </ligand>
</feature>
<feature type="binding site" evidence="7">
    <location>
        <position position="152"/>
    </location>
    <ligand>
        <name>urate</name>
        <dbReference type="ChEBI" id="CHEBI:17775"/>
    </ligand>
</feature>
<dbReference type="PANTHER" id="PTHR42874:SF1">
    <property type="entry name" value="URICASE"/>
    <property type="match status" value="1"/>
</dbReference>
<proteinExistence type="inferred from homology"/>
<dbReference type="InterPro" id="IPR002042">
    <property type="entry name" value="Uricase"/>
</dbReference>
<dbReference type="AlphaFoldDB" id="A0A010YYA7"/>
<organism evidence="9 10">
    <name type="scientific">Cryptosporangium arvum DSM 44712</name>
    <dbReference type="NCBI Taxonomy" id="927661"/>
    <lineage>
        <taxon>Bacteria</taxon>
        <taxon>Bacillati</taxon>
        <taxon>Actinomycetota</taxon>
        <taxon>Actinomycetes</taxon>
        <taxon>Cryptosporangiales</taxon>
        <taxon>Cryptosporangiaceae</taxon>
        <taxon>Cryptosporangium</taxon>
    </lineage>
</organism>
<protein>
    <recommendedName>
        <fullName evidence="5 8">Uricase</fullName>
        <ecNumber evidence="5 8">1.7.3.3</ecNumber>
    </recommendedName>
    <alternativeName>
        <fullName evidence="5">Urate oxidase</fullName>
    </alternativeName>
</protein>
<feature type="binding site" evidence="7">
    <location>
        <position position="238"/>
    </location>
    <ligand>
        <name>urate</name>
        <dbReference type="ChEBI" id="CHEBI:17775"/>
    </ligand>
</feature>
<dbReference type="Proteomes" id="UP000021053">
    <property type="component" value="Unassembled WGS sequence"/>
</dbReference>
<keyword evidence="3 5" id="KW-0659">Purine metabolism</keyword>
<dbReference type="PATRIC" id="fig|927661.3.peg.1245"/>
<dbReference type="PANTHER" id="PTHR42874">
    <property type="entry name" value="URICASE"/>
    <property type="match status" value="1"/>
</dbReference>
<comment type="function">
    <text evidence="5 8">Catalyzes the oxidation of uric acid to 5-hydroxyisourate, which is further processed to form (S)-allantoin.</text>
</comment>
<feature type="binding site" evidence="7">
    <location>
        <position position="57"/>
    </location>
    <ligand>
        <name>5-hydroxyisourate</name>
        <dbReference type="ChEBI" id="CHEBI:18072"/>
    </ligand>
</feature>
<feature type="binding site" evidence="7">
    <location>
        <position position="57"/>
    </location>
    <ligand>
        <name>O2</name>
        <dbReference type="ChEBI" id="CHEBI:15379"/>
    </ligand>
</feature>
<dbReference type="SUPFAM" id="SSF55620">
    <property type="entry name" value="Tetrahydrobiopterin biosynthesis enzymes-like"/>
    <property type="match status" value="2"/>
</dbReference>
<evidence type="ECO:0000256" key="5">
    <source>
        <dbReference type="PIRNR" id="PIRNR000241"/>
    </source>
</evidence>
<evidence type="ECO:0000256" key="8">
    <source>
        <dbReference type="RuleBase" id="RU004455"/>
    </source>
</evidence>
<feature type="binding site" evidence="7">
    <location>
        <position position="212"/>
    </location>
    <ligand>
        <name>5-hydroxyisourate</name>
        <dbReference type="ChEBI" id="CHEBI:18072"/>
    </ligand>
</feature>
<dbReference type="GO" id="GO:0019628">
    <property type="term" value="P:urate catabolic process"/>
    <property type="evidence" value="ECO:0007669"/>
    <property type="project" value="UniProtKB-UniPathway"/>
</dbReference>
<keyword evidence="10" id="KW-1185">Reference proteome</keyword>
<sequence length="274" mass="30270">MTFTLGPNQYGKAGVRLVTVDRSSDRHVVTDLTVASALSGDLEGTHLTGDNSAVLATDTQKNTVYALAREFGVGEPEAFGLRLGRHFVATQEPIRRARITIEQHQWERFGEHSFARSGAETRRARVIVTEDETRVSSGLGDLTLLNTTDSEFHGFPRDSYTTLPETTERMLATSVEAWWDHGSSDVGWGRAYTDARAALLAAFAETYSYSLQQTLFAMGSRVLTDCPSVDEVRLALPNKHHHLVDLTPFGLDNPDQVYVAPTEPYGLIEGTVRR</sequence>
<dbReference type="PRINTS" id="PR00093">
    <property type="entry name" value="URICASE"/>
</dbReference>
<feature type="binding site" evidence="7">
    <location>
        <position position="58"/>
    </location>
    <ligand>
        <name>urate</name>
        <dbReference type="ChEBI" id="CHEBI:17775"/>
    </ligand>
</feature>
<comment type="catalytic activity">
    <reaction evidence="5 8">
        <text>urate + O2 + H2O = 5-hydroxyisourate + H2O2</text>
        <dbReference type="Rhea" id="RHEA:21368"/>
        <dbReference type="ChEBI" id="CHEBI:15377"/>
        <dbReference type="ChEBI" id="CHEBI:15379"/>
        <dbReference type="ChEBI" id="CHEBI:16240"/>
        <dbReference type="ChEBI" id="CHEBI:17775"/>
        <dbReference type="ChEBI" id="CHEBI:18072"/>
        <dbReference type="EC" id="1.7.3.3"/>
    </reaction>
</comment>
<evidence type="ECO:0000313" key="9">
    <source>
        <dbReference type="EMBL" id="EXG80198.1"/>
    </source>
</evidence>
<dbReference type="UniPathway" id="UPA00394">
    <property type="reaction ID" value="UER00650"/>
</dbReference>
<dbReference type="RefSeq" id="WP_035849001.1">
    <property type="nucleotide sequence ID" value="NZ_KK073874.1"/>
</dbReference>
<dbReference type="GO" id="GO:0006144">
    <property type="term" value="P:purine nucleobase metabolic process"/>
    <property type="evidence" value="ECO:0007669"/>
    <property type="project" value="UniProtKB-KW"/>
</dbReference>
<comment type="caution">
    <text evidence="9">The sequence shown here is derived from an EMBL/GenBank/DDBJ whole genome shotgun (WGS) entry which is preliminary data.</text>
</comment>
<evidence type="ECO:0000256" key="2">
    <source>
        <dbReference type="ARBA" id="ARBA00009760"/>
    </source>
</evidence>
<evidence type="ECO:0000256" key="1">
    <source>
        <dbReference type="ARBA" id="ARBA00004831"/>
    </source>
</evidence>
<evidence type="ECO:0000256" key="3">
    <source>
        <dbReference type="ARBA" id="ARBA00022631"/>
    </source>
</evidence>
<feature type="binding site" evidence="7">
    <location>
        <position position="169"/>
    </location>
    <ligand>
        <name>5-hydroxyisourate</name>
        <dbReference type="ChEBI" id="CHEBI:18072"/>
    </ligand>
</feature>